<keyword evidence="11" id="KW-1185">Reference proteome</keyword>
<keyword evidence="5 10" id="KW-0067">ATP-binding</keyword>
<keyword evidence="8" id="KW-0472">Membrane</keyword>
<dbReference type="InterPro" id="IPR045865">
    <property type="entry name" value="ACT-like_dom_sf"/>
</dbReference>
<comment type="similarity">
    <text evidence="1">Belongs to the ABC transporter superfamily.</text>
</comment>
<dbReference type="PANTHER" id="PTHR43166">
    <property type="entry name" value="AMINO ACID IMPORT ATP-BINDING PROTEIN"/>
    <property type="match status" value="1"/>
</dbReference>
<evidence type="ECO:0000256" key="3">
    <source>
        <dbReference type="ARBA" id="ARBA00022475"/>
    </source>
</evidence>
<dbReference type="RefSeq" id="WP_061858293.1">
    <property type="nucleotide sequence ID" value="NZ_LTBB01000006.1"/>
</dbReference>
<keyword evidence="10" id="KW-0378">Hydrolase</keyword>
<dbReference type="GO" id="GO:0005886">
    <property type="term" value="C:plasma membrane"/>
    <property type="evidence" value="ECO:0007669"/>
    <property type="project" value="UniProtKB-ARBA"/>
</dbReference>
<dbReference type="EMBL" id="LTBB01000006">
    <property type="protein sequence ID" value="KYH29005.1"/>
    <property type="molecule type" value="Genomic_DNA"/>
</dbReference>
<dbReference type="SMART" id="SM00930">
    <property type="entry name" value="NIL"/>
    <property type="match status" value="1"/>
</dbReference>
<dbReference type="InterPro" id="IPR003439">
    <property type="entry name" value="ABC_transporter-like_ATP-bd"/>
</dbReference>
<dbReference type="Gene3D" id="3.30.70.260">
    <property type="match status" value="1"/>
</dbReference>
<proteinExistence type="inferred from homology"/>
<dbReference type="AlphaFoldDB" id="A0A151AN04"/>
<dbReference type="InterPro" id="IPR003593">
    <property type="entry name" value="AAA+_ATPase"/>
</dbReference>
<keyword evidence="7" id="KW-0029">Amino-acid transport</keyword>
<evidence type="ECO:0000256" key="4">
    <source>
        <dbReference type="ARBA" id="ARBA00022741"/>
    </source>
</evidence>
<name>A0A151AN04_9CLOT</name>
<dbReference type="Pfam" id="PF09383">
    <property type="entry name" value="NIL"/>
    <property type="match status" value="1"/>
</dbReference>
<evidence type="ECO:0000256" key="7">
    <source>
        <dbReference type="ARBA" id="ARBA00022970"/>
    </source>
</evidence>
<evidence type="ECO:0000256" key="8">
    <source>
        <dbReference type="ARBA" id="ARBA00023136"/>
    </source>
</evidence>
<dbReference type="GO" id="GO:0005524">
    <property type="term" value="F:ATP binding"/>
    <property type="evidence" value="ECO:0007669"/>
    <property type="project" value="UniProtKB-KW"/>
</dbReference>
<dbReference type="InterPro" id="IPR050086">
    <property type="entry name" value="MetN_ABC_transporter-like"/>
</dbReference>
<dbReference type="InterPro" id="IPR018449">
    <property type="entry name" value="NIL_domain"/>
</dbReference>
<keyword evidence="3" id="KW-1003">Cell membrane</keyword>
<keyword evidence="2" id="KW-0813">Transport</keyword>
<evidence type="ECO:0000313" key="10">
    <source>
        <dbReference type="EMBL" id="KYH29005.1"/>
    </source>
</evidence>
<evidence type="ECO:0000256" key="5">
    <source>
        <dbReference type="ARBA" id="ARBA00022840"/>
    </source>
</evidence>
<dbReference type="FunFam" id="3.40.50.300:FF:000056">
    <property type="entry name" value="Cell division ATP-binding protein FtsE"/>
    <property type="match status" value="1"/>
</dbReference>
<gene>
    <name evidence="10" type="primary">metN</name>
    <name evidence="10" type="ORF">CLCOL_14450</name>
</gene>
<protein>
    <submittedName>
        <fullName evidence="10">Methionine import ATP-binding protein MetN</fullName>
        <ecNumber evidence="10">3.6.3.-</ecNumber>
    </submittedName>
</protein>
<dbReference type="Gene3D" id="3.40.50.300">
    <property type="entry name" value="P-loop containing nucleotide triphosphate hydrolases"/>
    <property type="match status" value="1"/>
</dbReference>
<sequence>MIEIKNVDKFFGKEQVLYNVSLNIEKGEIYGIVGHSGAGKSTLLRCINGLEGYDSGNVVVKGKEVKELKEKKLREFRKNIGMIFQNFSLLDRKSVWKNVALPMETWGYSKEDINKRVKELLALVGLEDKAQSMPKELSGGQKQRVAIARALTLKPEILLCDEATSALDPKTTKSILQLLKDINKSLGITIIVVTHQMEVVKEACTKVALMDGGRVIQSGKVEDVFLNPSEDLQKLLGEEEVLPEQGVNIKLFFPKELSENSVITAMARELNIDFSIVWGKLEKFSVGVLGSLVINVSESDKDNICKYLDKKHVHWEVL</sequence>
<dbReference type="Proteomes" id="UP000075374">
    <property type="component" value="Unassembled WGS sequence"/>
</dbReference>
<keyword evidence="4" id="KW-0547">Nucleotide-binding</keyword>
<comment type="caution">
    <text evidence="10">The sequence shown here is derived from an EMBL/GenBank/DDBJ whole genome shotgun (WGS) entry which is preliminary data.</text>
</comment>
<dbReference type="InterPro" id="IPR017871">
    <property type="entry name" value="ABC_transporter-like_CS"/>
</dbReference>
<reference evidence="10 11" key="1">
    <citation type="submission" date="2016-02" db="EMBL/GenBank/DDBJ databases">
        <title>Genome sequence of Clostridium colicanis DSM 13634.</title>
        <authorList>
            <person name="Poehlein A."/>
            <person name="Daniel R."/>
        </authorList>
    </citation>
    <scope>NUCLEOTIDE SEQUENCE [LARGE SCALE GENOMIC DNA]</scope>
    <source>
        <strain evidence="10 11">DSM 13634</strain>
    </source>
</reference>
<accession>A0A151AN04</accession>
<dbReference type="CDD" id="cd03258">
    <property type="entry name" value="ABC_MetN_methionine_transporter"/>
    <property type="match status" value="1"/>
</dbReference>
<dbReference type="SUPFAM" id="SSF52540">
    <property type="entry name" value="P-loop containing nucleoside triphosphate hydrolases"/>
    <property type="match status" value="1"/>
</dbReference>
<dbReference type="InterPro" id="IPR041701">
    <property type="entry name" value="MetN_ABC"/>
</dbReference>
<keyword evidence="6" id="KW-1278">Translocase</keyword>
<dbReference type="GO" id="GO:0006865">
    <property type="term" value="P:amino acid transport"/>
    <property type="evidence" value="ECO:0007669"/>
    <property type="project" value="UniProtKB-KW"/>
</dbReference>
<feature type="domain" description="ABC transporter" evidence="9">
    <location>
        <begin position="2"/>
        <end position="237"/>
    </location>
</feature>
<dbReference type="SUPFAM" id="SSF55021">
    <property type="entry name" value="ACT-like"/>
    <property type="match status" value="1"/>
</dbReference>
<dbReference type="PROSITE" id="PS00211">
    <property type="entry name" value="ABC_TRANSPORTER_1"/>
    <property type="match status" value="1"/>
</dbReference>
<dbReference type="SMART" id="SM00382">
    <property type="entry name" value="AAA"/>
    <property type="match status" value="1"/>
</dbReference>
<evidence type="ECO:0000256" key="2">
    <source>
        <dbReference type="ARBA" id="ARBA00022448"/>
    </source>
</evidence>
<dbReference type="PATRIC" id="fig|1121305.3.peg.1451"/>
<evidence type="ECO:0000259" key="9">
    <source>
        <dbReference type="PROSITE" id="PS50893"/>
    </source>
</evidence>
<dbReference type="PROSITE" id="PS50893">
    <property type="entry name" value="ABC_TRANSPORTER_2"/>
    <property type="match status" value="1"/>
</dbReference>
<dbReference type="GO" id="GO:0016887">
    <property type="term" value="F:ATP hydrolysis activity"/>
    <property type="evidence" value="ECO:0007669"/>
    <property type="project" value="InterPro"/>
</dbReference>
<dbReference type="EC" id="3.6.3.-" evidence="10"/>
<organism evidence="10 11">
    <name type="scientific">Clostridium colicanis DSM 13634</name>
    <dbReference type="NCBI Taxonomy" id="1121305"/>
    <lineage>
        <taxon>Bacteria</taxon>
        <taxon>Bacillati</taxon>
        <taxon>Bacillota</taxon>
        <taxon>Clostridia</taxon>
        <taxon>Eubacteriales</taxon>
        <taxon>Clostridiaceae</taxon>
        <taxon>Clostridium</taxon>
    </lineage>
</organism>
<dbReference type="PANTHER" id="PTHR43166:SF30">
    <property type="entry name" value="METHIONINE IMPORT ATP-BINDING PROTEIN METN"/>
    <property type="match status" value="1"/>
</dbReference>
<evidence type="ECO:0000256" key="1">
    <source>
        <dbReference type="ARBA" id="ARBA00005417"/>
    </source>
</evidence>
<dbReference type="InterPro" id="IPR027417">
    <property type="entry name" value="P-loop_NTPase"/>
</dbReference>
<evidence type="ECO:0000256" key="6">
    <source>
        <dbReference type="ARBA" id="ARBA00022967"/>
    </source>
</evidence>
<dbReference type="STRING" id="1121305.CLCOL_14450"/>
<evidence type="ECO:0000313" key="11">
    <source>
        <dbReference type="Proteomes" id="UP000075374"/>
    </source>
</evidence>
<dbReference type="Pfam" id="PF00005">
    <property type="entry name" value="ABC_tran"/>
    <property type="match status" value="1"/>
</dbReference>